<organism evidence="2 3">
    <name type="scientific">Ramlibacter monticola</name>
    <dbReference type="NCBI Taxonomy" id="1926872"/>
    <lineage>
        <taxon>Bacteria</taxon>
        <taxon>Pseudomonadati</taxon>
        <taxon>Pseudomonadota</taxon>
        <taxon>Betaproteobacteria</taxon>
        <taxon>Burkholderiales</taxon>
        <taxon>Comamonadaceae</taxon>
        <taxon>Ramlibacter</taxon>
    </lineage>
</organism>
<feature type="region of interest" description="Disordered" evidence="1">
    <location>
        <begin position="107"/>
        <end position="135"/>
    </location>
</feature>
<sequence>MEMTLVEIGRLTCKFKPKTYHNNGKGFDWLRESDLPRSGRKLRWKAESVLADWIADLRRRGHEEHTSELHMQLMRLTSKSKMGMGMGMELAQAFASRPLGMRRTLEGGTEFFVPGPACDNVKPPPQEDPDHDPDR</sequence>
<reference evidence="2 3" key="1">
    <citation type="journal article" date="2017" name="Int. J. Syst. Evol. Microbiol.">
        <title>Ramlibacter monticola sp. nov., isolated from forest soil.</title>
        <authorList>
            <person name="Chaudhary D.K."/>
            <person name="Kim J."/>
        </authorList>
    </citation>
    <scope>NUCLEOTIDE SEQUENCE [LARGE SCALE GENOMIC DNA]</scope>
    <source>
        <strain evidence="2 3">KACC 19175</strain>
    </source>
</reference>
<evidence type="ECO:0000313" key="3">
    <source>
        <dbReference type="Proteomes" id="UP000599109"/>
    </source>
</evidence>
<proteinExistence type="predicted"/>
<keyword evidence="3" id="KW-1185">Reference proteome</keyword>
<dbReference type="EMBL" id="JAEQNE010000008">
    <property type="protein sequence ID" value="MBL0394331.1"/>
    <property type="molecule type" value="Genomic_DNA"/>
</dbReference>
<accession>A0A936Z7E2</accession>
<evidence type="ECO:0000313" key="2">
    <source>
        <dbReference type="EMBL" id="MBL0394331.1"/>
    </source>
</evidence>
<dbReference type="RefSeq" id="WP_201677008.1">
    <property type="nucleotide sequence ID" value="NZ_JAEQNE010000008.1"/>
</dbReference>
<protein>
    <submittedName>
        <fullName evidence="2">Uncharacterized protein</fullName>
    </submittedName>
</protein>
<gene>
    <name evidence="2" type="ORF">JJ685_24540</name>
</gene>
<dbReference type="AlphaFoldDB" id="A0A936Z7E2"/>
<comment type="caution">
    <text evidence="2">The sequence shown here is derived from an EMBL/GenBank/DDBJ whole genome shotgun (WGS) entry which is preliminary data.</text>
</comment>
<name>A0A936Z7E2_9BURK</name>
<dbReference type="Proteomes" id="UP000599109">
    <property type="component" value="Unassembled WGS sequence"/>
</dbReference>
<evidence type="ECO:0000256" key="1">
    <source>
        <dbReference type="SAM" id="MobiDB-lite"/>
    </source>
</evidence>